<organism evidence="1 2">
    <name type="scientific">Candidatus Aramenus sulfurataquae</name>
    <dbReference type="NCBI Taxonomy" id="1326980"/>
    <lineage>
        <taxon>Archaea</taxon>
        <taxon>Thermoproteota</taxon>
        <taxon>Thermoprotei</taxon>
        <taxon>Sulfolobales</taxon>
        <taxon>Sulfolobaceae</taxon>
        <taxon>Candidatus Aramenus</taxon>
    </lineage>
</organism>
<dbReference type="EMBL" id="ASRH01000006">
    <property type="protein sequence ID" value="EWG06884.1"/>
    <property type="molecule type" value="Genomic_DNA"/>
</dbReference>
<proteinExistence type="predicted"/>
<keyword evidence="2" id="KW-1185">Reference proteome</keyword>
<dbReference type="PATRIC" id="fig|1326980.6.peg.1356"/>
<dbReference type="Gene3D" id="3.40.190.10">
    <property type="entry name" value="Periplasmic binding protein-like II"/>
    <property type="match status" value="2"/>
</dbReference>
<gene>
    <name evidence="1" type="ORF">ASUL_06839</name>
</gene>
<dbReference type="Pfam" id="PF13531">
    <property type="entry name" value="SBP_bac_11"/>
    <property type="match status" value="1"/>
</dbReference>
<evidence type="ECO:0000313" key="1">
    <source>
        <dbReference type="EMBL" id="EWG06884.1"/>
    </source>
</evidence>
<name>W7L5H7_9CREN</name>
<comment type="caution">
    <text evidence="1">The sequence shown here is derived from an EMBL/GenBank/DDBJ whole genome shotgun (WGS) entry which is preliminary data.</text>
</comment>
<accession>W7L5H7</accession>
<sequence>MELNLPLFDNLEDLWGDISGVRMSFAGNQWFVVRDLIEYIEREGLKVYVETIPPGIVRKRAEGEPLKIGNLLISLKPEIVSLPPSMLEGLKVKEKFDYVENDLAIVFSGQPIKSWCELKGKRIAIPNPKTEGIGKLFMEIYEESCGNYEELVRLGAYLTAMHHREIPNMLKLGDIEAGVMWMTEALYWGFKHVVPEKNRTSRLAFALLEGAGREAEAVFNILKNPQVREIYRRYGFKVV</sequence>
<dbReference type="SUPFAM" id="SSF53850">
    <property type="entry name" value="Periplasmic binding protein-like II"/>
    <property type="match status" value="1"/>
</dbReference>
<dbReference type="AlphaFoldDB" id="W7L5H7"/>
<protein>
    <submittedName>
        <fullName evidence="1">Sulfate-binding protein</fullName>
    </submittedName>
</protein>
<reference evidence="1 2" key="1">
    <citation type="journal article" date="2014" name="Genome Announc.">
        <title>Draft Genome Sequence of the Sulfolobales Archaeon AZ1, Obtained through Metagenomic Analysis of a Mexican Hot Spring.</title>
        <authorList>
            <person name="Servin-Garciduenas L.E."/>
            <person name="Martinez-Romero E."/>
        </authorList>
    </citation>
    <scope>NUCLEOTIDE SEQUENCE [LARGE SCALE GENOMIC DNA]</scope>
    <source>
        <strain evidence="1">AZ1-illumnia</strain>
    </source>
</reference>
<dbReference type="Proteomes" id="UP000054284">
    <property type="component" value="Unassembled WGS sequence"/>
</dbReference>
<evidence type="ECO:0000313" key="2">
    <source>
        <dbReference type="Proteomes" id="UP000054284"/>
    </source>
</evidence>